<dbReference type="EMBL" id="QMAP01000002">
    <property type="protein sequence ID" value="RXI49938.1"/>
    <property type="molecule type" value="Genomic_DNA"/>
</dbReference>
<feature type="domain" description="XdhC Rossmann" evidence="2">
    <location>
        <begin position="92"/>
        <end position="234"/>
    </location>
</feature>
<dbReference type="InterPro" id="IPR052698">
    <property type="entry name" value="MoCofactor_Util/Proc"/>
</dbReference>
<gene>
    <name evidence="4" type="ORF">DP130_02835</name>
    <name evidence="3" type="ORF">K234311028_18280</name>
</gene>
<protein>
    <submittedName>
        <fullName evidence="4">Xanthine dehydrogenase</fullName>
    </submittedName>
</protein>
<dbReference type="EMBL" id="AP026818">
    <property type="protein sequence ID" value="BDR81582.1"/>
    <property type="molecule type" value="Genomic_DNA"/>
</dbReference>
<evidence type="ECO:0000259" key="2">
    <source>
        <dbReference type="Pfam" id="PF13478"/>
    </source>
</evidence>
<sequence>MFEILYKELLNKINAGNRSIVLTYLDFHGNNRGSISKKILLAKKDLEKKSFIFDEDVYKIILNSFSTGKVNTITIDKNKSILVEPFFPKPRLIIFGGGHIAKPLVEFSSRVGFSITVVDDRFSFANEARFPEAERVICEPFSKSFDLIDFRGCDFVVIITRGHKHDEMVLRKILNYDVNYVGMIGSRGKVKGILDRLLKEGFPKNKIDSVNSPIGLDIAAITPDEIAISILSQLISFKNKDVIKKLGKDFDFPELDKDIAKELSKESKIPKAILTILSSKGSVPRKAGAKMLVDFNGNTLGTIGGGCSEATVISSSKKVMLNKGFLIEHFDMTGDRAESEGMVCGGTMDVLIESF</sequence>
<dbReference type="PANTHER" id="PTHR30388">
    <property type="entry name" value="ALDEHYDE OXIDOREDUCTASE MOLYBDENUM COFACTOR ASSEMBLY PROTEIN"/>
    <property type="match status" value="1"/>
</dbReference>
<dbReference type="AlphaFoldDB" id="A0A4Q0VEI4"/>
<dbReference type="InterPro" id="IPR003777">
    <property type="entry name" value="XdhC_CoxI"/>
</dbReference>
<dbReference type="InterPro" id="IPR027051">
    <property type="entry name" value="XdhC_Rossmann_dom"/>
</dbReference>
<organism evidence="4 5">
    <name type="scientific">Clostridium tetani</name>
    <dbReference type="NCBI Taxonomy" id="1513"/>
    <lineage>
        <taxon>Bacteria</taxon>
        <taxon>Bacillati</taxon>
        <taxon>Bacillota</taxon>
        <taxon>Clostridia</taxon>
        <taxon>Eubacteriales</taxon>
        <taxon>Clostridiaceae</taxon>
        <taxon>Clostridium</taxon>
    </lineage>
</organism>
<dbReference type="Gene3D" id="3.40.50.720">
    <property type="entry name" value="NAD(P)-binding Rossmann-like Domain"/>
    <property type="match status" value="1"/>
</dbReference>
<dbReference type="Pfam" id="PF13478">
    <property type="entry name" value="XdhC_C"/>
    <property type="match status" value="1"/>
</dbReference>
<name>A0A4Q0VEI4_CLOTA</name>
<feature type="domain" description="XdhC- CoxI" evidence="1">
    <location>
        <begin position="268"/>
        <end position="330"/>
    </location>
</feature>
<dbReference type="PANTHER" id="PTHR30388:SF6">
    <property type="entry name" value="XANTHINE DEHYDROGENASE SUBUNIT A-RELATED"/>
    <property type="match status" value="1"/>
</dbReference>
<evidence type="ECO:0000313" key="3">
    <source>
        <dbReference type="EMBL" id="BDR81582.1"/>
    </source>
</evidence>
<reference evidence="3 6" key="2">
    <citation type="submission" date="2022-09" db="EMBL/GenBank/DDBJ databases">
        <title>complete genome sequences of Clostridium tetani str. KHSU-234311-028 isolated from soil.</title>
        <authorList>
            <person name="Sekizuka T."/>
            <person name="Shitada C."/>
            <person name="Takahashi M."/>
            <person name="Kuroda M."/>
        </authorList>
    </citation>
    <scope>NUCLEOTIDE SEQUENCE [LARGE SCALE GENOMIC DNA]</scope>
    <source>
        <strain evidence="3 6">KHSU-234311-028</strain>
    </source>
</reference>
<proteinExistence type="predicted"/>
<dbReference type="Proteomes" id="UP000290921">
    <property type="component" value="Unassembled WGS sequence"/>
</dbReference>
<evidence type="ECO:0000259" key="1">
    <source>
        <dbReference type="Pfam" id="PF02625"/>
    </source>
</evidence>
<reference evidence="4 5" key="1">
    <citation type="submission" date="2018-06" db="EMBL/GenBank/DDBJ databases">
        <title>Genome conservation of Clostridium tetani.</title>
        <authorList>
            <person name="Bruggemann H."/>
            <person name="Popoff M.R."/>
        </authorList>
    </citation>
    <scope>NUCLEOTIDE SEQUENCE [LARGE SCALE GENOMIC DNA]</scope>
    <source>
        <strain evidence="4 5">2017.061</strain>
    </source>
</reference>
<accession>A0A4Q0VEI4</accession>
<evidence type="ECO:0000313" key="4">
    <source>
        <dbReference type="EMBL" id="RXI49938.1"/>
    </source>
</evidence>
<dbReference type="RefSeq" id="WP_129029850.1">
    <property type="nucleotide sequence ID" value="NZ_AP026806.1"/>
</dbReference>
<dbReference type="Proteomes" id="UP001321763">
    <property type="component" value="Chromosome"/>
</dbReference>
<evidence type="ECO:0000313" key="6">
    <source>
        <dbReference type="Proteomes" id="UP001321763"/>
    </source>
</evidence>
<dbReference type="Pfam" id="PF02625">
    <property type="entry name" value="XdhC_CoxI"/>
    <property type="match status" value="1"/>
</dbReference>
<evidence type="ECO:0000313" key="5">
    <source>
        <dbReference type="Proteomes" id="UP000290921"/>
    </source>
</evidence>